<dbReference type="SFLD" id="SFLDS00032">
    <property type="entry name" value="Radical_SAM_3-amino-3-carboxyp"/>
    <property type="match status" value="1"/>
</dbReference>
<keyword evidence="6 10" id="KW-0408">Iron</keyword>
<dbReference type="InterPro" id="IPR010014">
    <property type="entry name" value="DHP2"/>
</dbReference>
<dbReference type="RefSeq" id="XP_020831130.1">
    <property type="nucleotide sequence ID" value="XM_020975471.1"/>
</dbReference>
<dbReference type="AlphaFoldDB" id="A0A6P5JAK3"/>
<dbReference type="GO" id="GO:0051536">
    <property type="term" value="F:iron-sulfur cluster binding"/>
    <property type="evidence" value="ECO:0007669"/>
    <property type="project" value="UniProtKB-KW"/>
</dbReference>
<dbReference type="FunFam" id="3.40.50.11840:FF:000002">
    <property type="entry name" value="2-(3-amino-3-carboxypropyl)histidine synthase subunit 2"/>
    <property type="match status" value="1"/>
</dbReference>
<evidence type="ECO:0000256" key="6">
    <source>
        <dbReference type="ARBA" id="ARBA00023004"/>
    </source>
</evidence>
<dbReference type="Gene3D" id="3.40.50.11840">
    <property type="entry name" value="Diphthamide synthesis DPH1/DPH2 domain 1"/>
    <property type="match status" value="1"/>
</dbReference>
<dbReference type="Proteomes" id="UP000515140">
    <property type="component" value="Unplaced"/>
</dbReference>
<comment type="cofactor">
    <cofactor evidence="1">
        <name>[4Fe-4S] cluster</name>
        <dbReference type="ChEBI" id="CHEBI:49883"/>
    </cofactor>
</comment>
<dbReference type="NCBIfam" id="TIGR00272">
    <property type="entry name" value="DPH2"/>
    <property type="match status" value="1"/>
</dbReference>
<reference evidence="12" key="1">
    <citation type="submission" date="2025-08" db="UniProtKB">
        <authorList>
            <consortium name="RefSeq"/>
        </authorList>
    </citation>
    <scope>IDENTIFICATION</scope>
    <source>
        <tissue evidence="12">Spleen</tissue>
    </source>
</reference>
<evidence type="ECO:0000313" key="12">
    <source>
        <dbReference type="RefSeq" id="XP_020831130.1"/>
    </source>
</evidence>
<dbReference type="SFLD" id="SFLDG01121">
    <property type="entry name" value="Diphthamide_biosynthesis"/>
    <property type="match status" value="1"/>
</dbReference>
<dbReference type="UniPathway" id="UPA00559"/>
<evidence type="ECO:0000256" key="8">
    <source>
        <dbReference type="ARBA" id="ARBA00045159"/>
    </source>
</evidence>
<sequence>MEDAFSSPAGAALQREVGVPEPLTPLTELGRTYELERVQAFVLEHEARRVALQFPDELLGDSVAVARALEEMTGAKMFVLGDTAYGSCCVDVLRAEQAEADALVHFGPACLSPLSCLLPVIYVLGQRPVALELCAEAFRALHPNPAEPVVLLSEPACAHALEALAALLRPRYKDILVSQPALPSAAPGWEHPPLERFGRFFPLGPGRQLEDYGAFYVGGSENGDNSGAEVSPDLLQLLLGWAPSRPFSSCLPSSGEARAEGPRAVRARARSHYLVECARDARVVGLLAGAPGGAGHREALAHLRKLVQASGKRAYVLSLGRPSPAKLANFPEVDVFVLLACPLRALDRPRSGASRGLFRPLLTPYELEAACNPARGPVGLGPYLTHYSDLLPGSPFHVPIPPPDSELWGTPDVSLITGELRLQQASAHVPSVPEASVLSQRSRLELAERSPAGNPSVRPSPSPAPWILWEPCSDPWLTLLFVPSQLCSLVPVLGRGWNLS</sequence>
<evidence type="ECO:0000256" key="9">
    <source>
        <dbReference type="ARBA" id="ARBA00046999"/>
    </source>
</evidence>
<dbReference type="KEGG" id="pcw:110200234"/>
<evidence type="ECO:0000256" key="1">
    <source>
        <dbReference type="ARBA" id="ARBA00001966"/>
    </source>
</evidence>
<keyword evidence="11" id="KW-1185">Reference proteome</keyword>
<keyword evidence="5 10" id="KW-0479">Metal-binding</keyword>
<evidence type="ECO:0000256" key="4">
    <source>
        <dbReference type="ARBA" id="ARBA00021914"/>
    </source>
</evidence>
<comment type="function">
    <text evidence="8 10">Required for the first step of diphthamide biosynthesis, a post-translational modification of histidine which occurs in elongation factor 2. DPH1 and DPH2 transfer a 3-amino-3-carboxypropyl (ACP) group from S-adenosyl-L-methionine (SAM) to a histidine residue, the reaction is assisted by a reduction system comprising DPH3 and a NADH-dependent reductase. Facilitates the reduction of the catalytic iron-sulfur cluster found in the DPH1 subunit.</text>
</comment>
<dbReference type="Gene3D" id="3.40.50.11860">
    <property type="entry name" value="Diphthamide synthesis DPH1/DPH2 domain 3"/>
    <property type="match status" value="1"/>
</dbReference>
<evidence type="ECO:0000256" key="10">
    <source>
        <dbReference type="RuleBase" id="RU364133"/>
    </source>
</evidence>
<dbReference type="InterPro" id="IPR042265">
    <property type="entry name" value="DPH1/DPH2_3"/>
</dbReference>
<dbReference type="FunFam" id="3.40.50.11860:FF:000001">
    <property type="entry name" value="2-(3-amino-3-carboxypropyl)histidine synthase subunit 2"/>
    <property type="match status" value="1"/>
</dbReference>
<dbReference type="PANTHER" id="PTHR10762">
    <property type="entry name" value="DIPHTHAMIDE BIOSYNTHESIS PROTEIN"/>
    <property type="match status" value="1"/>
</dbReference>
<organism evidence="11 12">
    <name type="scientific">Phascolarctos cinereus</name>
    <name type="common">Koala</name>
    <dbReference type="NCBI Taxonomy" id="38626"/>
    <lineage>
        <taxon>Eukaryota</taxon>
        <taxon>Metazoa</taxon>
        <taxon>Chordata</taxon>
        <taxon>Craniata</taxon>
        <taxon>Vertebrata</taxon>
        <taxon>Euteleostomi</taxon>
        <taxon>Mammalia</taxon>
        <taxon>Metatheria</taxon>
        <taxon>Diprotodontia</taxon>
        <taxon>Phascolarctidae</taxon>
        <taxon>Phascolarctos</taxon>
    </lineage>
</organism>
<dbReference type="NCBIfam" id="TIGR00322">
    <property type="entry name" value="diphth2_R"/>
    <property type="match status" value="1"/>
</dbReference>
<accession>A0A6P5JAK3</accession>
<evidence type="ECO:0000256" key="7">
    <source>
        <dbReference type="ARBA" id="ARBA00023014"/>
    </source>
</evidence>
<comment type="pathway">
    <text evidence="2 10">Protein modification; peptidyl-diphthamide biosynthesis.</text>
</comment>
<evidence type="ECO:0000256" key="3">
    <source>
        <dbReference type="ARBA" id="ARBA00006179"/>
    </source>
</evidence>
<dbReference type="FunCoup" id="A0A6P5JAK3">
    <property type="interactions" value="1505"/>
</dbReference>
<evidence type="ECO:0000313" key="11">
    <source>
        <dbReference type="Proteomes" id="UP000515140"/>
    </source>
</evidence>
<keyword evidence="7 10" id="KW-0411">Iron-sulfur</keyword>
<dbReference type="CTD" id="1802"/>
<name>A0A6P5JAK3_PHACI</name>
<comment type="subunit">
    <text evidence="9">Component of the 2-(3-amino-3-carboxypropyl)histidine synthase complex composed of DPH1, DPH2, DPH3 and a NADH-dependent reductase. Interacts with DPH1.</text>
</comment>
<comment type="similarity">
    <text evidence="3 10">Belongs to the DPH1/DPH2 family. DPH2 subfamily.</text>
</comment>
<dbReference type="GO" id="GO:0090560">
    <property type="term" value="F:2-(3-amino-3-carboxypropyl)histidine synthase activity"/>
    <property type="evidence" value="ECO:0007669"/>
    <property type="project" value="InterPro"/>
</dbReference>
<gene>
    <name evidence="12" type="primary">DPH2</name>
</gene>
<dbReference type="InParanoid" id="A0A6P5JAK3"/>
<dbReference type="PANTHER" id="PTHR10762:SF2">
    <property type="entry name" value="2-(3-AMINO-3-CARBOXYPROPYL)HISTIDINE SYNTHASE SUBUNIT 2"/>
    <property type="match status" value="1"/>
</dbReference>
<dbReference type="GeneID" id="110200234"/>
<evidence type="ECO:0000256" key="5">
    <source>
        <dbReference type="ARBA" id="ARBA00022723"/>
    </source>
</evidence>
<dbReference type="InterPro" id="IPR042263">
    <property type="entry name" value="DPH1/DPH2_1"/>
</dbReference>
<evidence type="ECO:0000256" key="2">
    <source>
        <dbReference type="ARBA" id="ARBA00005156"/>
    </source>
</evidence>
<proteinExistence type="inferred from homology"/>
<protein>
    <recommendedName>
        <fullName evidence="4 10">2-(3-amino-3-carboxypropyl)histidine synthase subunit 2</fullName>
    </recommendedName>
</protein>
<dbReference type="GO" id="GO:0017183">
    <property type="term" value="P:protein histidyl modification to diphthamide"/>
    <property type="evidence" value="ECO:0007669"/>
    <property type="project" value="UniProtKB-UniPathway"/>
</dbReference>
<dbReference type="InterPro" id="IPR016435">
    <property type="entry name" value="DPH1/DPH2"/>
</dbReference>
<dbReference type="Pfam" id="PF01866">
    <property type="entry name" value="Diphthamide_syn"/>
    <property type="match status" value="1"/>
</dbReference>
<dbReference type="GO" id="GO:0046872">
    <property type="term" value="F:metal ion binding"/>
    <property type="evidence" value="ECO:0007669"/>
    <property type="project" value="UniProtKB-KW"/>
</dbReference>